<reference evidence="3 4" key="1">
    <citation type="submission" date="2021-06" db="EMBL/GenBank/DDBJ databases">
        <authorList>
            <person name="Kallberg Y."/>
            <person name="Tangrot J."/>
            <person name="Rosling A."/>
        </authorList>
    </citation>
    <scope>NUCLEOTIDE SEQUENCE [LARGE SCALE GENOMIC DNA]</scope>
    <source>
        <strain evidence="3 4">120-4 pot B 10/14</strain>
    </source>
</reference>
<sequence>MKSLKKLMICLFFSIFTIISLFIIFWFPYFPSFPNFFNSNLFYKSLNCTLGFDHIYVINLEYRTDRHEKIEVIANQLNLNFEYFPAVSKFNRKELEKFNSGKLLNSQKAGYISHYKVYQSIIANGYDNALILEDDVDIEMNIVNIMTDILPDLPIGWDLLYLGHCGWEINGEYVGSSNEHKIYKSNEPGCTHAYAVSSLGANKLLNKLELENPQDPIDLEIIEKIQQGIIISYSFQPQVIVQWRSIDNPSDVSPGSNIGSYPLKNSTLHYLGFSWNYE</sequence>
<dbReference type="InterPro" id="IPR002654">
    <property type="entry name" value="Glyco_trans_25"/>
</dbReference>
<keyword evidence="4" id="KW-1185">Reference proteome</keyword>
<dbReference type="Pfam" id="PF01755">
    <property type="entry name" value="Glyco_transf_25"/>
    <property type="match status" value="1"/>
</dbReference>
<feature type="transmembrane region" description="Helical" evidence="1">
    <location>
        <begin position="7"/>
        <end position="29"/>
    </location>
</feature>
<gene>
    <name evidence="3" type="ORF">GMARGA_LOCUS7273</name>
</gene>
<keyword evidence="1" id="KW-1133">Transmembrane helix</keyword>
<name>A0ABN7ULH5_GIGMA</name>
<evidence type="ECO:0000313" key="4">
    <source>
        <dbReference type="Proteomes" id="UP000789901"/>
    </source>
</evidence>
<proteinExistence type="predicted"/>
<protein>
    <submittedName>
        <fullName evidence="3">31291_t:CDS:1</fullName>
    </submittedName>
</protein>
<feature type="domain" description="Glycosyl transferase family 25" evidence="2">
    <location>
        <begin position="53"/>
        <end position="163"/>
    </location>
</feature>
<keyword evidence="1" id="KW-0472">Membrane</keyword>
<comment type="caution">
    <text evidence="3">The sequence shown here is derived from an EMBL/GenBank/DDBJ whole genome shotgun (WGS) entry which is preliminary data.</text>
</comment>
<evidence type="ECO:0000256" key="1">
    <source>
        <dbReference type="SAM" id="Phobius"/>
    </source>
</evidence>
<dbReference type="EMBL" id="CAJVQB010003473">
    <property type="protein sequence ID" value="CAG8609306.1"/>
    <property type="molecule type" value="Genomic_DNA"/>
</dbReference>
<evidence type="ECO:0000259" key="2">
    <source>
        <dbReference type="Pfam" id="PF01755"/>
    </source>
</evidence>
<evidence type="ECO:0000313" key="3">
    <source>
        <dbReference type="EMBL" id="CAG8609306.1"/>
    </source>
</evidence>
<organism evidence="3 4">
    <name type="scientific">Gigaspora margarita</name>
    <dbReference type="NCBI Taxonomy" id="4874"/>
    <lineage>
        <taxon>Eukaryota</taxon>
        <taxon>Fungi</taxon>
        <taxon>Fungi incertae sedis</taxon>
        <taxon>Mucoromycota</taxon>
        <taxon>Glomeromycotina</taxon>
        <taxon>Glomeromycetes</taxon>
        <taxon>Diversisporales</taxon>
        <taxon>Gigasporaceae</taxon>
        <taxon>Gigaspora</taxon>
    </lineage>
</organism>
<dbReference type="CDD" id="cd06532">
    <property type="entry name" value="Glyco_transf_25"/>
    <property type="match status" value="1"/>
</dbReference>
<keyword evidence="1" id="KW-0812">Transmembrane</keyword>
<dbReference type="Proteomes" id="UP000789901">
    <property type="component" value="Unassembled WGS sequence"/>
</dbReference>
<accession>A0ABN7ULH5</accession>